<evidence type="ECO:0000313" key="5">
    <source>
        <dbReference type="Ensembl" id="ENSCPGP00000009587.1"/>
    </source>
</evidence>
<feature type="region of interest" description="Disordered" evidence="3">
    <location>
        <begin position="162"/>
        <end position="206"/>
    </location>
</feature>
<dbReference type="FunFam" id="3.30.70.330:FF:000138">
    <property type="entry name" value="Serine/arginine-rich splicing factor 5 alpha"/>
    <property type="match status" value="1"/>
</dbReference>
<feature type="region of interest" description="Disordered" evidence="3">
    <location>
        <begin position="292"/>
        <end position="322"/>
    </location>
</feature>
<sequence length="355" mass="37955">RAGGRLHFAAAQQSAAGRRPGRREPLARQPSADRPAPRPAAQVFDRPGETRGLPCGAPRVAPEGVGSVVRGVPGCAAGSASDRRPEFLAVLVPSVGWGSRWRRCWARPGAAILWRCDGVGFSSLCWERGAGRRRVVGGAAGGTSGSDWRRLRRVPSWLLPIGPERGRGRAAPPAGDCGREGGGAVSQRAGPGGGGQGRGGADRLGAVSPAASSAATTAMSGCRVFIGRLNPAAREKDVERFFKGYGRIRDIDLKRGFGFVEFEDPRDADDAVYELDGKELCSERVTIEHARARSRGRGRGRYSDRFSSRRPRSDRRNAPPVRTENRLIVENLSSRVSWQPICVVGLMTRSACGLS</sequence>
<evidence type="ECO:0000259" key="4">
    <source>
        <dbReference type="PROSITE" id="PS50102"/>
    </source>
</evidence>
<dbReference type="InterPro" id="IPR035979">
    <property type="entry name" value="RBD_domain_sf"/>
</dbReference>
<dbReference type="SMART" id="SM00360">
    <property type="entry name" value="RRM"/>
    <property type="match status" value="1"/>
</dbReference>
<feature type="domain" description="RRM" evidence="4">
    <location>
        <begin position="222"/>
        <end position="292"/>
    </location>
</feature>
<reference evidence="5" key="2">
    <citation type="submission" date="2025-09" db="UniProtKB">
        <authorList>
            <consortium name="Ensembl"/>
        </authorList>
    </citation>
    <scope>IDENTIFICATION</scope>
</reference>
<evidence type="ECO:0000256" key="2">
    <source>
        <dbReference type="PROSITE-ProRule" id="PRU00176"/>
    </source>
</evidence>
<evidence type="ECO:0000313" key="6">
    <source>
        <dbReference type="Proteomes" id="UP000694419"/>
    </source>
</evidence>
<protein>
    <submittedName>
        <fullName evidence="5">Serine and arginine rich splicing factor 5</fullName>
    </submittedName>
</protein>
<feature type="region of interest" description="Disordered" evidence="3">
    <location>
        <begin position="1"/>
        <end position="55"/>
    </location>
</feature>
<dbReference type="AlphaFoldDB" id="A0A8C3JLA1"/>
<evidence type="ECO:0000256" key="3">
    <source>
        <dbReference type="SAM" id="MobiDB-lite"/>
    </source>
</evidence>
<dbReference type="GO" id="GO:0005634">
    <property type="term" value="C:nucleus"/>
    <property type="evidence" value="ECO:0007669"/>
    <property type="project" value="TreeGrafter"/>
</dbReference>
<keyword evidence="6" id="KW-1185">Reference proteome</keyword>
<dbReference type="Ensembl" id="ENSCPGT00000010518.1">
    <property type="protein sequence ID" value="ENSCPGP00000009587.1"/>
    <property type="gene ID" value="ENSCPGG00000006823.1"/>
</dbReference>
<dbReference type="Pfam" id="PF00076">
    <property type="entry name" value="RRM_1"/>
    <property type="match status" value="1"/>
</dbReference>
<dbReference type="PANTHER" id="PTHR23003">
    <property type="entry name" value="RNA RECOGNITION MOTIF RRM DOMAIN CONTAINING PROTEIN"/>
    <property type="match status" value="1"/>
</dbReference>
<organism evidence="5 6">
    <name type="scientific">Calidris pygmaea</name>
    <name type="common">Spoon-billed sandpiper</name>
    <dbReference type="NCBI Taxonomy" id="425635"/>
    <lineage>
        <taxon>Eukaryota</taxon>
        <taxon>Metazoa</taxon>
        <taxon>Chordata</taxon>
        <taxon>Craniata</taxon>
        <taxon>Vertebrata</taxon>
        <taxon>Euteleostomi</taxon>
        <taxon>Archelosauria</taxon>
        <taxon>Archosauria</taxon>
        <taxon>Dinosauria</taxon>
        <taxon>Saurischia</taxon>
        <taxon>Theropoda</taxon>
        <taxon>Coelurosauria</taxon>
        <taxon>Aves</taxon>
        <taxon>Neognathae</taxon>
        <taxon>Neoaves</taxon>
        <taxon>Charadriiformes</taxon>
        <taxon>Scolopacidae</taxon>
        <taxon>Calidris</taxon>
    </lineage>
</organism>
<accession>A0A8C3JLA1</accession>
<dbReference type="Proteomes" id="UP000694419">
    <property type="component" value="Unplaced"/>
</dbReference>
<proteinExistence type="predicted"/>
<dbReference type="PROSITE" id="PS50102">
    <property type="entry name" value="RRM"/>
    <property type="match status" value="1"/>
</dbReference>
<name>A0A8C3JLA1_9CHAR</name>
<dbReference type="Gene3D" id="3.30.70.330">
    <property type="match status" value="1"/>
</dbReference>
<keyword evidence="1 2" id="KW-0694">RNA-binding</keyword>
<dbReference type="InterPro" id="IPR000504">
    <property type="entry name" value="RRM_dom"/>
</dbReference>
<dbReference type="InterPro" id="IPR012677">
    <property type="entry name" value="Nucleotide-bd_a/b_plait_sf"/>
</dbReference>
<dbReference type="CDD" id="cd12595">
    <property type="entry name" value="RRM1_SRSF5"/>
    <property type="match status" value="1"/>
</dbReference>
<dbReference type="PANTHER" id="PTHR23003:SF59">
    <property type="entry name" value="SERINE AND ARGININE RICH SPLICING FACTOR 5"/>
    <property type="match status" value="1"/>
</dbReference>
<dbReference type="SUPFAM" id="SSF54928">
    <property type="entry name" value="RNA-binding domain, RBD"/>
    <property type="match status" value="1"/>
</dbReference>
<dbReference type="GO" id="GO:0005737">
    <property type="term" value="C:cytoplasm"/>
    <property type="evidence" value="ECO:0007669"/>
    <property type="project" value="TreeGrafter"/>
</dbReference>
<dbReference type="InterPro" id="IPR050374">
    <property type="entry name" value="RRT5_SRSF_SR"/>
</dbReference>
<dbReference type="GO" id="GO:0003729">
    <property type="term" value="F:mRNA binding"/>
    <property type="evidence" value="ECO:0007669"/>
    <property type="project" value="TreeGrafter"/>
</dbReference>
<feature type="compositionally biased region" description="Gly residues" evidence="3">
    <location>
        <begin position="180"/>
        <end position="199"/>
    </location>
</feature>
<evidence type="ECO:0000256" key="1">
    <source>
        <dbReference type="ARBA" id="ARBA00022884"/>
    </source>
</evidence>
<reference evidence="5" key="1">
    <citation type="submission" date="2025-08" db="UniProtKB">
        <authorList>
            <consortium name="Ensembl"/>
        </authorList>
    </citation>
    <scope>IDENTIFICATION</scope>
</reference>